<dbReference type="Proteomes" id="UP000030598">
    <property type="component" value="Unassembled WGS sequence"/>
</dbReference>
<dbReference type="InterPro" id="IPR029052">
    <property type="entry name" value="Metallo-depent_PP-like"/>
</dbReference>
<dbReference type="AlphaFoldDB" id="A0A0A1ZB51"/>
<dbReference type="eggNOG" id="COG0639">
    <property type="taxonomic scope" value="Bacteria"/>
</dbReference>
<dbReference type="OrthoDB" id="483014at2"/>
<accession>A0A0A1ZB51</accession>
<dbReference type="SUPFAM" id="SSF56300">
    <property type="entry name" value="Metallo-dependent phosphatases"/>
    <property type="match status" value="1"/>
</dbReference>
<name>A0A0A1ZB51_PROMR</name>
<reference evidence="2" key="1">
    <citation type="journal article" date="2014" name="Sci. Data">
        <title>Genomes of diverse isolates of the marine cyanobacterium Prochlorococcus.</title>
        <authorList>
            <person name="Biller S."/>
            <person name="Berube P."/>
            <person name="Thompson J."/>
            <person name="Kelly L."/>
            <person name="Roggensack S."/>
            <person name="Awad L."/>
            <person name="Roache-Johnson K."/>
            <person name="Ding H."/>
            <person name="Giovannoni S.J."/>
            <person name="Moore L.R."/>
            <person name="Chisholm S.W."/>
        </authorList>
    </citation>
    <scope>NUCLEOTIDE SEQUENCE [LARGE SCALE GENOMIC DNA]</scope>
    <source>
        <strain evidence="2">GP2</strain>
    </source>
</reference>
<protein>
    <recommendedName>
        <fullName evidence="3">Phosphoesterase</fullName>
    </recommendedName>
</protein>
<comment type="caution">
    <text evidence="1">The sequence shown here is derived from an EMBL/GenBank/DDBJ whole genome shotgun (WGS) entry which is preliminary data.</text>
</comment>
<dbReference type="EMBL" id="JNAH01000008">
    <property type="protein sequence ID" value="KGF85488.1"/>
    <property type="molecule type" value="Genomic_DNA"/>
</dbReference>
<dbReference type="STRING" id="59925.EU91_1590"/>
<dbReference type="Gene3D" id="3.60.21.10">
    <property type="match status" value="1"/>
</dbReference>
<gene>
    <name evidence="1" type="ORF">EU91_1590</name>
</gene>
<evidence type="ECO:0000313" key="1">
    <source>
        <dbReference type="EMBL" id="KGF85488.1"/>
    </source>
</evidence>
<dbReference type="RefSeq" id="WP_144010883.1">
    <property type="nucleotide sequence ID" value="NZ_CP138934.1"/>
</dbReference>
<evidence type="ECO:0000313" key="2">
    <source>
        <dbReference type="Proteomes" id="UP000030598"/>
    </source>
</evidence>
<organism evidence="1 2">
    <name type="scientific">Prochlorococcus marinus str. GP2</name>
    <dbReference type="NCBI Taxonomy" id="59925"/>
    <lineage>
        <taxon>Bacteria</taxon>
        <taxon>Bacillati</taxon>
        <taxon>Cyanobacteriota</taxon>
        <taxon>Cyanophyceae</taxon>
        <taxon>Synechococcales</taxon>
        <taxon>Prochlorococcaceae</taxon>
        <taxon>Prochlorococcus</taxon>
    </lineage>
</organism>
<evidence type="ECO:0008006" key="3">
    <source>
        <dbReference type="Google" id="ProtNLM"/>
    </source>
</evidence>
<sequence length="239" mass="27049">MIERWALVSGLKGDLDTYELIQKDLKKTPGNITLFVLGDMIGPEKNCNRLLHRLINPKSNDLQPWCIYGWWEEQILLESGYRGDQRAEALRINKGEEVVKSLTNAVDKSFLDWIAALQFGFVELDCGLIHGSSKDVGENLTLDTPPLTLLDRLTRLQVNRLFTARSKQQFHLELTEGIVNSEVEDLNGNRKKEQKVPQKAVIGIGAGKNYTLYDVGTDNTQFVQAGYKTEKRIKGFGRL</sequence>
<proteinExistence type="predicted"/>